<keyword evidence="9" id="KW-0418">Kinase</keyword>
<dbReference type="PIRSF" id="PIRSF036431">
    <property type="entry name" value="STHK_DctB"/>
    <property type="match status" value="1"/>
</dbReference>
<dbReference type="InterPro" id="IPR029151">
    <property type="entry name" value="Sensor-like_sf"/>
</dbReference>
<dbReference type="Gene3D" id="3.30.565.10">
    <property type="entry name" value="Histidine kinase-like ATPase, C-terminal domain"/>
    <property type="match status" value="1"/>
</dbReference>
<evidence type="ECO:0000256" key="11">
    <source>
        <dbReference type="ARBA" id="ARBA00022989"/>
    </source>
</evidence>
<dbReference type="InterPro" id="IPR003594">
    <property type="entry name" value="HATPase_dom"/>
</dbReference>
<keyword evidence="4" id="KW-1003">Cell membrane</keyword>
<accession>A0ABW8KU39</accession>
<dbReference type="InterPro" id="IPR003661">
    <property type="entry name" value="HisK_dim/P_dom"/>
</dbReference>
<dbReference type="CDD" id="cd12914">
    <property type="entry name" value="PDC1_DGC_like"/>
    <property type="match status" value="1"/>
</dbReference>
<comment type="catalytic activity">
    <reaction evidence="1">
        <text>ATP + protein L-histidine = ADP + protein N-phospho-L-histidine.</text>
        <dbReference type="EC" id="2.7.13.3"/>
    </reaction>
</comment>
<evidence type="ECO:0000256" key="3">
    <source>
        <dbReference type="ARBA" id="ARBA00012438"/>
    </source>
</evidence>
<evidence type="ECO:0000313" key="16">
    <source>
        <dbReference type="EMBL" id="MFK3863326.1"/>
    </source>
</evidence>
<dbReference type="SMART" id="SM00387">
    <property type="entry name" value="HATPase_c"/>
    <property type="match status" value="1"/>
</dbReference>
<dbReference type="InterPro" id="IPR004358">
    <property type="entry name" value="Sig_transdc_His_kin-like_C"/>
</dbReference>
<keyword evidence="17" id="KW-1185">Reference proteome</keyword>
<dbReference type="PANTHER" id="PTHR43065">
    <property type="entry name" value="SENSOR HISTIDINE KINASE"/>
    <property type="match status" value="1"/>
</dbReference>
<keyword evidence="11 14" id="KW-1133">Transmembrane helix</keyword>
<evidence type="ECO:0000256" key="14">
    <source>
        <dbReference type="SAM" id="Phobius"/>
    </source>
</evidence>
<protein>
    <recommendedName>
        <fullName evidence="3">histidine kinase</fullName>
        <ecNumber evidence="3">2.7.13.3</ecNumber>
    </recommendedName>
</protein>
<comment type="subcellular location">
    <subcellularLocation>
        <location evidence="2">Cell membrane</location>
        <topology evidence="2">Multi-pass membrane protein</topology>
    </subcellularLocation>
</comment>
<dbReference type="SUPFAM" id="SSF55874">
    <property type="entry name" value="ATPase domain of HSP90 chaperone/DNA topoisomerase II/histidine kinase"/>
    <property type="match status" value="1"/>
</dbReference>
<dbReference type="Pfam" id="PF02743">
    <property type="entry name" value="dCache_1"/>
    <property type="match status" value="1"/>
</dbReference>
<evidence type="ECO:0000256" key="12">
    <source>
        <dbReference type="ARBA" id="ARBA00023012"/>
    </source>
</evidence>
<dbReference type="InterPro" id="IPR033479">
    <property type="entry name" value="dCache_1"/>
</dbReference>
<dbReference type="Pfam" id="PF02518">
    <property type="entry name" value="HATPase_c"/>
    <property type="match status" value="1"/>
</dbReference>
<keyword evidence="6" id="KW-0808">Transferase</keyword>
<dbReference type="RefSeq" id="WP_404674914.1">
    <property type="nucleotide sequence ID" value="NZ_JBJDOT010000005.1"/>
</dbReference>
<dbReference type="InterPro" id="IPR036097">
    <property type="entry name" value="HisK_dim/P_sf"/>
</dbReference>
<dbReference type="InterPro" id="IPR005467">
    <property type="entry name" value="His_kinase_dom"/>
</dbReference>
<dbReference type="PRINTS" id="PR00344">
    <property type="entry name" value="BCTRLSENSOR"/>
</dbReference>
<evidence type="ECO:0000256" key="4">
    <source>
        <dbReference type="ARBA" id="ARBA00022475"/>
    </source>
</evidence>
<dbReference type="PROSITE" id="PS50109">
    <property type="entry name" value="HIS_KIN"/>
    <property type="match status" value="1"/>
</dbReference>
<dbReference type="Gene3D" id="1.10.287.130">
    <property type="match status" value="1"/>
</dbReference>
<dbReference type="SUPFAM" id="SSF47384">
    <property type="entry name" value="Homodimeric domain of signal transducing histidine kinase"/>
    <property type="match status" value="1"/>
</dbReference>
<keyword evidence="7 14" id="KW-0812">Transmembrane</keyword>
<evidence type="ECO:0000256" key="1">
    <source>
        <dbReference type="ARBA" id="ARBA00000085"/>
    </source>
</evidence>
<dbReference type="CDD" id="cd00082">
    <property type="entry name" value="HisKA"/>
    <property type="match status" value="1"/>
</dbReference>
<dbReference type="Proteomes" id="UP001620262">
    <property type="component" value="Unassembled WGS sequence"/>
</dbReference>
<sequence length="578" mass="64135">MLRFPRKILIAVAILISVLLLSFLFGRHYDLSQAKQQAELQVGQLRNYLDTELSRFATIPHLVTDNQLLTAFLSDTDQPVQPINNYLADIQQASGASDVYVLNREGDVIASSNWQLDYSYIGNNFAFRPYFYQALAGNKIAYFALGLRSKERGIYFSEPIYRDGQVIGVVTLKVNVSKFETDRQLLNASHASHFYLSLDDNIIAMSDSPSWRLNSLHSLTAADYQHFTTSRRYLEYVPKVITAEHIISQGMPLLYVNDANKRSKYVPASAPIERLNAKITVLVDISSVNINQLGRLFWLSVIYAGGLMLFYSLMARFAGYKKLLFSRHSLEQEVIERTHALEKAQTALVQTAKLATIGQLSAGINHEINQPLSAMSTYLVSAKRLIAKGDIAKAAENIVIVQSLIERVHKIVGQLKHFSKPAQTQLREQSLSQLLKNAMVIASAQLKQDDVNVNAADIADTVKVWVDGIKFEQVLVNVITNASQAMADSTVRELSFEIEQFDDRVKLSILDTGPGIELHALGTIFEPFYSTKSTNGLGLGLSISKQIINSFNGCLSAHNRPGGGAQFIITLASTKGAL</sequence>
<dbReference type="InterPro" id="IPR017055">
    <property type="entry name" value="Sig_transdc_His_kinase_DctB"/>
</dbReference>
<proteinExistence type="predicted"/>
<evidence type="ECO:0000259" key="15">
    <source>
        <dbReference type="PROSITE" id="PS50109"/>
    </source>
</evidence>
<keyword evidence="10" id="KW-0067">ATP-binding</keyword>
<name>A0ABW8KU39_9GAMM</name>
<reference evidence="16 17" key="1">
    <citation type="submission" date="2024-11" db="EMBL/GenBank/DDBJ databases">
        <title>The Natural Products Discovery Center: Release of the First 8490 Sequenced Strains for Exploring Actinobacteria Biosynthetic Diversity.</title>
        <authorList>
            <person name="Kalkreuter E."/>
            <person name="Kautsar S.A."/>
            <person name="Yang D."/>
            <person name="Bader C.D."/>
            <person name="Teijaro C.N."/>
            <person name="Fluegel L."/>
            <person name="Davis C.M."/>
            <person name="Simpson J.R."/>
            <person name="Lauterbach L."/>
            <person name="Steele A.D."/>
            <person name="Gui C."/>
            <person name="Meng S."/>
            <person name="Li G."/>
            <person name="Viehrig K."/>
            <person name="Ye F."/>
            <person name="Su P."/>
            <person name="Kiefer A.F."/>
            <person name="Nichols A."/>
            <person name="Cepeda A.J."/>
            <person name="Yan W."/>
            <person name="Fan B."/>
            <person name="Jiang Y."/>
            <person name="Adhikari A."/>
            <person name="Zheng C.-J."/>
            <person name="Schuster L."/>
            <person name="Cowan T.M."/>
            <person name="Smanski M.J."/>
            <person name="Chevrette M.G."/>
            <person name="De Carvalho L.P.S."/>
            <person name="Shen B."/>
        </authorList>
    </citation>
    <scope>NUCLEOTIDE SEQUENCE [LARGE SCALE GENOMIC DNA]</scope>
    <source>
        <strain evidence="16 17">NPDC078403</strain>
    </source>
</reference>
<evidence type="ECO:0000313" key="17">
    <source>
        <dbReference type="Proteomes" id="UP001620262"/>
    </source>
</evidence>
<evidence type="ECO:0000256" key="10">
    <source>
        <dbReference type="ARBA" id="ARBA00022840"/>
    </source>
</evidence>
<dbReference type="SUPFAM" id="SSF103190">
    <property type="entry name" value="Sensory domain-like"/>
    <property type="match status" value="1"/>
</dbReference>
<evidence type="ECO:0000256" key="9">
    <source>
        <dbReference type="ARBA" id="ARBA00022777"/>
    </source>
</evidence>
<evidence type="ECO:0000256" key="6">
    <source>
        <dbReference type="ARBA" id="ARBA00022679"/>
    </source>
</evidence>
<dbReference type="InterPro" id="IPR036890">
    <property type="entry name" value="HATPase_C_sf"/>
</dbReference>
<comment type="caution">
    <text evidence="16">The sequence shown here is derived from an EMBL/GenBank/DDBJ whole genome shotgun (WGS) entry which is preliminary data.</text>
</comment>
<dbReference type="EC" id="2.7.13.3" evidence="3"/>
<dbReference type="SMART" id="SM00388">
    <property type="entry name" value="HisKA"/>
    <property type="match status" value="1"/>
</dbReference>
<keyword evidence="12" id="KW-0902">Two-component regulatory system</keyword>
<evidence type="ECO:0000256" key="5">
    <source>
        <dbReference type="ARBA" id="ARBA00022553"/>
    </source>
</evidence>
<feature type="domain" description="Histidine kinase" evidence="15">
    <location>
        <begin position="363"/>
        <end position="575"/>
    </location>
</feature>
<dbReference type="EMBL" id="JBJDOT010000005">
    <property type="protein sequence ID" value="MFK3863326.1"/>
    <property type="molecule type" value="Genomic_DNA"/>
</dbReference>
<keyword evidence="13 14" id="KW-0472">Membrane</keyword>
<evidence type="ECO:0000256" key="8">
    <source>
        <dbReference type="ARBA" id="ARBA00022741"/>
    </source>
</evidence>
<evidence type="ECO:0000256" key="7">
    <source>
        <dbReference type="ARBA" id="ARBA00022692"/>
    </source>
</evidence>
<dbReference type="Gene3D" id="3.30.450.20">
    <property type="entry name" value="PAS domain"/>
    <property type="match status" value="2"/>
</dbReference>
<organism evidence="16 17">
    <name type="scientific">Pseudoalteromonas rhizosphaerae</name>
    <dbReference type="NCBI Taxonomy" id="2518973"/>
    <lineage>
        <taxon>Bacteria</taxon>
        <taxon>Pseudomonadati</taxon>
        <taxon>Pseudomonadota</taxon>
        <taxon>Gammaproteobacteria</taxon>
        <taxon>Alteromonadales</taxon>
        <taxon>Pseudoalteromonadaceae</taxon>
        <taxon>Pseudoalteromonas</taxon>
    </lineage>
</organism>
<feature type="transmembrane region" description="Helical" evidence="14">
    <location>
        <begin position="296"/>
        <end position="318"/>
    </location>
</feature>
<evidence type="ECO:0000256" key="13">
    <source>
        <dbReference type="ARBA" id="ARBA00023136"/>
    </source>
</evidence>
<keyword evidence="5" id="KW-0597">Phosphoprotein</keyword>
<gene>
    <name evidence="16" type="ORF">ACI2JU_05480</name>
</gene>
<evidence type="ECO:0000256" key="2">
    <source>
        <dbReference type="ARBA" id="ARBA00004651"/>
    </source>
</evidence>
<dbReference type="PANTHER" id="PTHR43065:SF10">
    <property type="entry name" value="PEROXIDE STRESS-ACTIVATED HISTIDINE KINASE MAK3"/>
    <property type="match status" value="1"/>
</dbReference>
<keyword evidence="8" id="KW-0547">Nucleotide-binding</keyword>